<dbReference type="Pfam" id="PF09335">
    <property type="entry name" value="VTT_dom"/>
    <property type="match status" value="1"/>
</dbReference>
<evidence type="ECO:0000256" key="6">
    <source>
        <dbReference type="SAM" id="Phobius"/>
    </source>
</evidence>
<evidence type="ECO:0000259" key="7">
    <source>
        <dbReference type="Pfam" id="PF09335"/>
    </source>
</evidence>
<name>A0AAV1HZG0_9CHLO</name>
<feature type="transmembrane region" description="Helical" evidence="6">
    <location>
        <begin position="126"/>
        <end position="151"/>
    </location>
</feature>
<keyword evidence="3 6" id="KW-1133">Transmembrane helix</keyword>
<evidence type="ECO:0000256" key="4">
    <source>
        <dbReference type="ARBA" id="ARBA00023136"/>
    </source>
</evidence>
<dbReference type="GO" id="GO:0000045">
    <property type="term" value="P:autophagosome assembly"/>
    <property type="evidence" value="ECO:0007669"/>
    <property type="project" value="TreeGrafter"/>
</dbReference>
<evidence type="ECO:0000313" key="8">
    <source>
        <dbReference type="EMBL" id="CAK0769923.1"/>
    </source>
</evidence>
<dbReference type="AlphaFoldDB" id="A0AAV1HZG0"/>
<keyword evidence="2 6" id="KW-0812">Transmembrane</keyword>
<evidence type="ECO:0000256" key="3">
    <source>
        <dbReference type="ARBA" id="ARBA00022989"/>
    </source>
</evidence>
<dbReference type="InterPro" id="IPR045014">
    <property type="entry name" value="TM41A/B"/>
</dbReference>
<proteinExistence type="inferred from homology"/>
<dbReference type="InterPro" id="IPR032816">
    <property type="entry name" value="VTT_dom"/>
</dbReference>
<evidence type="ECO:0000313" key="9">
    <source>
        <dbReference type="Proteomes" id="UP001314263"/>
    </source>
</evidence>
<protein>
    <recommendedName>
        <fullName evidence="7">VTT domain-containing protein</fullName>
    </recommendedName>
</protein>
<comment type="caution">
    <text evidence="8">The sequence shown here is derived from an EMBL/GenBank/DDBJ whole genome shotgun (WGS) entry which is preliminary data.</text>
</comment>
<feature type="domain" description="VTT" evidence="7">
    <location>
        <begin position="118"/>
        <end position="234"/>
    </location>
</feature>
<feature type="transmembrane region" description="Helical" evidence="6">
    <location>
        <begin position="37"/>
        <end position="57"/>
    </location>
</feature>
<feature type="transmembrane region" description="Helical" evidence="6">
    <location>
        <begin position="182"/>
        <end position="202"/>
    </location>
</feature>
<feature type="transmembrane region" description="Helical" evidence="6">
    <location>
        <begin position="245"/>
        <end position="266"/>
    </location>
</feature>
<gene>
    <name evidence="8" type="ORF">CVIRNUC_003716</name>
</gene>
<organism evidence="8 9">
    <name type="scientific">Coccomyxa viridis</name>
    <dbReference type="NCBI Taxonomy" id="1274662"/>
    <lineage>
        <taxon>Eukaryota</taxon>
        <taxon>Viridiplantae</taxon>
        <taxon>Chlorophyta</taxon>
        <taxon>core chlorophytes</taxon>
        <taxon>Trebouxiophyceae</taxon>
        <taxon>Trebouxiophyceae incertae sedis</taxon>
        <taxon>Coccomyxaceae</taxon>
        <taxon>Coccomyxa</taxon>
    </lineage>
</organism>
<dbReference type="PANTHER" id="PTHR43220:SF18">
    <property type="entry name" value="TRANSMEMBRANE PROTEIN 41B"/>
    <property type="match status" value="1"/>
</dbReference>
<dbReference type="Proteomes" id="UP001314263">
    <property type="component" value="Unassembled WGS sequence"/>
</dbReference>
<sequence length="288" mass="31357">MCMSPKHGLGRCDEPFKGSGAVQSTGRRVWNEARRSVLTGLAIAAIFLALLALYACLMPPLSEADWDALRHFPPLSISQLFKQRDVVQRYASQHPAALLAGYAMVYIFMQTFAMPGTVSLSLLSGALYGVVRGLLLVAVVSTVGSCACFTLSRLIGRSLARAIWPEQLAKYAMEVDRRRGHLFNYIIFLRVTPILPNIFINIASPVVDVPLRPFALATFLGCLPNNFLAVNAGSKLGELKSFSDLYDYKIILAGCVVGVIALAPMLRRGKDGASHSRDMAAKPAIKQE</sequence>
<dbReference type="GO" id="GO:0016020">
    <property type="term" value="C:membrane"/>
    <property type="evidence" value="ECO:0007669"/>
    <property type="project" value="UniProtKB-SubCell"/>
</dbReference>
<dbReference type="EMBL" id="CAUYUE010000004">
    <property type="protein sequence ID" value="CAK0769923.1"/>
    <property type="molecule type" value="Genomic_DNA"/>
</dbReference>
<keyword evidence="4 6" id="KW-0472">Membrane</keyword>
<accession>A0AAV1HZG0</accession>
<feature type="transmembrane region" description="Helical" evidence="6">
    <location>
        <begin position="96"/>
        <end position="114"/>
    </location>
</feature>
<comment type="subcellular location">
    <subcellularLocation>
        <location evidence="1">Membrane</location>
        <topology evidence="1">Multi-pass membrane protein</topology>
    </subcellularLocation>
</comment>
<evidence type="ECO:0000256" key="5">
    <source>
        <dbReference type="ARBA" id="ARBA00025797"/>
    </source>
</evidence>
<evidence type="ECO:0000256" key="2">
    <source>
        <dbReference type="ARBA" id="ARBA00022692"/>
    </source>
</evidence>
<dbReference type="PANTHER" id="PTHR43220">
    <property type="match status" value="1"/>
</dbReference>
<reference evidence="8 9" key="1">
    <citation type="submission" date="2023-10" db="EMBL/GenBank/DDBJ databases">
        <authorList>
            <person name="Maclean D."/>
            <person name="Macfadyen A."/>
        </authorList>
    </citation>
    <scope>NUCLEOTIDE SEQUENCE [LARGE SCALE GENOMIC DNA]</scope>
</reference>
<evidence type="ECO:0000256" key="1">
    <source>
        <dbReference type="ARBA" id="ARBA00004141"/>
    </source>
</evidence>
<comment type="similarity">
    <text evidence="5">Belongs to the TMEM41 family.</text>
</comment>
<keyword evidence="9" id="KW-1185">Reference proteome</keyword>